<protein>
    <submittedName>
        <fullName evidence="1">Uncharacterized protein</fullName>
    </submittedName>
</protein>
<evidence type="ECO:0000313" key="1">
    <source>
        <dbReference type="EMBL" id="OGZ16353.1"/>
    </source>
</evidence>
<proteinExistence type="predicted"/>
<evidence type="ECO:0000313" key="2">
    <source>
        <dbReference type="Proteomes" id="UP000178106"/>
    </source>
</evidence>
<dbReference type="Proteomes" id="UP000178106">
    <property type="component" value="Unassembled WGS sequence"/>
</dbReference>
<name>A0A1G2DS47_9BACT</name>
<comment type="caution">
    <text evidence="1">The sequence shown here is derived from an EMBL/GenBank/DDBJ whole genome shotgun (WGS) entry which is preliminary data.</text>
</comment>
<sequence length="118" mass="13121">MSESKVVTPDLFKLCMAGCGNRHFFISHEEITEGLLGEKVECAEKEYGINAWHRNIGVITTPVTKDEMARFRAILRTAGYRAYISNEESEYGGATSGVTLEFCEIVLVRVDVAERTVG</sequence>
<organism evidence="1 2">
    <name type="scientific">Candidatus Lloydbacteria bacterium RIFOXYC12_FULL_46_25</name>
    <dbReference type="NCBI Taxonomy" id="1798670"/>
    <lineage>
        <taxon>Bacteria</taxon>
        <taxon>Candidatus Lloydiibacteriota</taxon>
    </lineage>
</organism>
<accession>A0A1G2DS47</accession>
<dbReference type="AlphaFoldDB" id="A0A1G2DS47"/>
<gene>
    <name evidence="1" type="ORF">A2494_00520</name>
</gene>
<reference evidence="1 2" key="1">
    <citation type="journal article" date="2016" name="Nat. Commun.">
        <title>Thousands of microbial genomes shed light on interconnected biogeochemical processes in an aquifer system.</title>
        <authorList>
            <person name="Anantharaman K."/>
            <person name="Brown C.T."/>
            <person name="Hug L.A."/>
            <person name="Sharon I."/>
            <person name="Castelle C.J."/>
            <person name="Probst A.J."/>
            <person name="Thomas B.C."/>
            <person name="Singh A."/>
            <person name="Wilkins M.J."/>
            <person name="Karaoz U."/>
            <person name="Brodie E.L."/>
            <person name="Williams K.H."/>
            <person name="Hubbard S.S."/>
            <person name="Banfield J.F."/>
        </authorList>
    </citation>
    <scope>NUCLEOTIDE SEQUENCE [LARGE SCALE GENOMIC DNA]</scope>
</reference>
<dbReference type="EMBL" id="MHLU01000176">
    <property type="protein sequence ID" value="OGZ16353.1"/>
    <property type="molecule type" value="Genomic_DNA"/>
</dbReference>